<evidence type="ECO:0000259" key="6">
    <source>
        <dbReference type="PROSITE" id="PS51294"/>
    </source>
</evidence>
<dbReference type="InterPro" id="IPR017930">
    <property type="entry name" value="Myb_dom"/>
</dbReference>
<evidence type="ECO:0000256" key="2">
    <source>
        <dbReference type="ARBA" id="ARBA00023125"/>
    </source>
</evidence>
<dbReference type="Proteomes" id="UP000823388">
    <property type="component" value="Chromosome 3K"/>
</dbReference>
<evidence type="ECO:0000256" key="5">
    <source>
        <dbReference type="SAM" id="MobiDB-lite"/>
    </source>
</evidence>
<dbReference type="InterPro" id="IPR044787">
    <property type="entry name" value="HHO5-like"/>
</dbReference>
<comment type="caution">
    <text evidence="7">The sequence shown here is derived from an EMBL/GenBank/DDBJ whole genome shotgun (WGS) entry which is preliminary data.</text>
</comment>
<dbReference type="GO" id="GO:0003677">
    <property type="term" value="F:DNA binding"/>
    <property type="evidence" value="ECO:0007669"/>
    <property type="project" value="UniProtKB-KW"/>
</dbReference>
<organism evidence="7 8">
    <name type="scientific">Panicum virgatum</name>
    <name type="common">Blackwell switchgrass</name>
    <dbReference type="NCBI Taxonomy" id="38727"/>
    <lineage>
        <taxon>Eukaryota</taxon>
        <taxon>Viridiplantae</taxon>
        <taxon>Streptophyta</taxon>
        <taxon>Embryophyta</taxon>
        <taxon>Tracheophyta</taxon>
        <taxon>Spermatophyta</taxon>
        <taxon>Magnoliopsida</taxon>
        <taxon>Liliopsida</taxon>
        <taxon>Poales</taxon>
        <taxon>Poaceae</taxon>
        <taxon>PACMAD clade</taxon>
        <taxon>Panicoideae</taxon>
        <taxon>Panicodae</taxon>
        <taxon>Paniceae</taxon>
        <taxon>Panicinae</taxon>
        <taxon>Panicum</taxon>
        <taxon>Panicum sect. Hiantes</taxon>
    </lineage>
</organism>
<feature type="compositionally biased region" description="Polar residues" evidence="5">
    <location>
        <begin position="1"/>
        <end position="13"/>
    </location>
</feature>
<sequence length="249" mass="26247">MSSAQLWSCGSHDTSTAGTSSGAAAEPAREVSGAFMPPALAGSPDDAAEKPAALPVPDLTLSSPAIDAACPAVSSATSSAVTDGGAATTQRLLRQRQQQQAQPQKARRSWSPELHCRFVAALQRLGGAQVATPKKIRQLMKVDGLTNDEVKSHLQKYRLHTRRASPSDGGDLQALAADLSAVPEQQYTASQHSTSQSVSPQGSLTADGVEPGHVGDRRGQLRRRRGEGRLVRELERLRRAAARTKASSS</sequence>
<gene>
    <name evidence="7" type="ORF">PVAP13_3KG485200</name>
</gene>
<dbReference type="PANTHER" id="PTHR31003">
    <property type="entry name" value="MYB FAMILY TRANSCRIPTION FACTOR"/>
    <property type="match status" value="1"/>
</dbReference>
<evidence type="ECO:0000256" key="4">
    <source>
        <dbReference type="ARBA" id="ARBA00023242"/>
    </source>
</evidence>
<dbReference type="SUPFAM" id="SSF46689">
    <property type="entry name" value="Homeodomain-like"/>
    <property type="match status" value="1"/>
</dbReference>
<dbReference type="Gene3D" id="1.10.10.60">
    <property type="entry name" value="Homeodomain-like"/>
    <property type="match status" value="1"/>
</dbReference>
<keyword evidence="2" id="KW-0238">DNA-binding</keyword>
<accession>A0A8T0V719</accession>
<dbReference type="PROSITE" id="PS51294">
    <property type="entry name" value="HTH_MYB"/>
    <property type="match status" value="1"/>
</dbReference>
<evidence type="ECO:0000256" key="1">
    <source>
        <dbReference type="ARBA" id="ARBA00023015"/>
    </source>
</evidence>
<evidence type="ECO:0000313" key="8">
    <source>
        <dbReference type="Proteomes" id="UP000823388"/>
    </source>
</evidence>
<protein>
    <recommendedName>
        <fullName evidence="6">HTH myb-type domain-containing protein</fullName>
    </recommendedName>
</protein>
<proteinExistence type="predicted"/>
<keyword evidence="8" id="KW-1185">Reference proteome</keyword>
<dbReference type="InterPro" id="IPR009057">
    <property type="entry name" value="Homeodomain-like_sf"/>
</dbReference>
<dbReference type="AlphaFoldDB" id="A0A8T0V719"/>
<dbReference type="GO" id="GO:0005634">
    <property type="term" value="C:nucleus"/>
    <property type="evidence" value="ECO:0007669"/>
    <property type="project" value="UniProtKB-SubCell"/>
</dbReference>
<reference evidence="7" key="1">
    <citation type="submission" date="2020-05" db="EMBL/GenBank/DDBJ databases">
        <title>WGS assembly of Panicum virgatum.</title>
        <authorList>
            <person name="Lovell J.T."/>
            <person name="Jenkins J."/>
            <person name="Shu S."/>
            <person name="Juenger T.E."/>
            <person name="Schmutz J."/>
        </authorList>
    </citation>
    <scope>NUCLEOTIDE SEQUENCE</scope>
    <source>
        <strain evidence="7">AP13</strain>
    </source>
</reference>
<feature type="domain" description="HTH myb-type" evidence="6">
    <location>
        <begin position="102"/>
        <end position="162"/>
    </location>
</feature>
<feature type="region of interest" description="Disordered" evidence="5">
    <location>
        <begin position="77"/>
        <end position="110"/>
    </location>
</feature>
<keyword evidence="1" id="KW-0805">Transcription regulation</keyword>
<feature type="compositionally biased region" description="Polar residues" evidence="5">
    <location>
        <begin position="184"/>
        <end position="204"/>
    </location>
</feature>
<evidence type="ECO:0000313" key="7">
    <source>
        <dbReference type="EMBL" id="KAG2630358.1"/>
    </source>
</evidence>
<evidence type="ECO:0000256" key="3">
    <source>
        <dbReference type="ARBA" id="ARBA00023163"/>
    </source>
</evidence>
<feature type="region of interest" description="Disordered" evidence="5">
    <location>
        <begin position="1"/>
        <end position="57"/>
    </location>
</feature>
<keyword evidence="3" id="KW-0804">Transcription</keyword>
<dbReference type="GO" id="GO:0003700">
    <property type="term" value="F:DNA-binding transcription factor activity"/>
    <property type="evidence" value="ECO:0007669"/>
    <property type="project" value="InterPro"/>
</dbReference>
<dbReference type="EMBL" id="CM029041">
    <property type="protein sequence ID" value="KAG2630358.1"/>
    <property type="molecule type" value="Genomic_DNA"/>
</dbReference>
<dbReference type="InterPro" id="IPR001005">
    <property type="entry name" value="SANT/Myb"/>
</dbReference>
<feature type="compositionally biased region" description="Low complexity" evidence="5">
    <location>
        <begin position="14"/>
        <end position="25"/>
    </location>
</feature>
<dbReference type="InterPro" id="IPR006447">
    <property type="entry name" value="Myb_dom_plants"/>
</dbReference>
<dbReference type="NCBIfam" id="TIGR01557">
    <property type="entry name" value="myb_SHAQKYF"/>
    <property type="match status" value="1"/>
</dbReference>
<keyword evidence="4" id="KW-0539">Nucleus</keyword>
<dbReference type="Pfam" id="PF00249">
    <property type="entry name" value="Myb_DNA-binding"/>
    <property type="match status" value="1"/>
</dbReference>
<dbReference type="FunFam" id="1.10.10.60:FF:000002">
    <property type="entry name" value="Myb family transcription factor"/>
    <property type="match status" value="1"/>
</dbReference>
<name>A0A8T0V719_PANVG</name>
<feature type="region of interest" description="Disordered" evidence="5">
    <location>
        <begin position="184"/>
        <end position="229"/>
    </location>
</feature>
<dbReference type="PANTHER" id="PTHR31003:SF45">
    <property type="entry name" value="MYB-LIKE DNA-BINDING DOMAIN, SHAQKYF CLASS FAMILY PROTEIN, EXPRESSED"/>
    <property type="match status" value="1"/>
</dbReference>
<feature type="compositionally biased region" description="Low complexity" evidence="5">
    <location>
        <begin position="77"/>
        <end position="104"/>
    </location>
</feature>